<proteinExistence type="predicted"/>
<sequence>MKTIKKITQAALVAGSMLASSAFAQVAGHNVILVHGFQMDDLSSKPSDEEVIHRQLIPEYWQQRAEARLGWNSAERVEGKISELIFQQAKQLSIQGTCSDGCVIVTHSTGDLVMRYFLAHQEMWLQDAGLQPLDIVAVLDFAGAGGGTELASLAVNVASNGSVPDWIKQAVAGVFGLSLSSDDISDLGVLQDLDVSAARNLAMMPNDIPRLRFSGSGGNFLIHQLIPGADDAVVPAHSSCGASSPEGIDSCSNQVSYSGKLTSVNGPDGLLFNHFPVLMSKNADHGQVIRDEATGAVTYVNNNFSAGLDVDFETEGKRVPWWQVWRETGRFQFIKGSDAKSVSALVYDNLNE</sequence>
<evidence type="ECO:0000256" key="1">
    <source>
        <dbReference type="SAM" id="SignalP"/>
    </source>
</evidence>
<protein>
    <submittedName>
        <fullName evidence="2">Uncharacterized protein</fullName>
    </submittedName>
</protein>
<dbReference type="RefSeq" id="WP_344799094.1">
    <property type="nucleotide sequence ID" value="NZ_BAABBN010000007.1"/>
</dbReference>
<feature type="signal peptide" evidence="1">
    <location>
        <begin position="1"/>
        <end position="24"/>
    </location>
</feature>
<dbReference type="InterPro" id="IPR029058">
    <property type="entry name" value="AB_hydrolase_fold"/>
</dbReference>
<dbReference type="SUPFAM" id="SSF53474">
    <property type="entry name" value="alpha/beta-Hydrolases"/>
    <property type="match status" value="1"/>
</dbReference>
<name>A0ABP7MUZ3_9GAMM</name>
<accession>A0ABP7MUZ3</accession>
<organism evidence="2 3">
    <name type="scientific">Litoribacillus peritrichatus</name>
    <dbReference type="NCBI Taxonomy" id="718191"/>
    <lineage>
        <taxon>Bacteria</taxon>
        <taxon>Pseudomonadati</taxon>
        <taxon>Pseudomonadota</taxon>
        <taxon>Gammaproteobacteria</taxon>
        <taxon>Oceanospirillales</taxon>
        <taxon>Oceanospirillaceae</taxon>
        <taxon>Litoribacillus</taxon>
    </lineage>
</organism>
<comment type="caution">
    <text evidence="2">The sequence shown here is derived from an EMBL/GenBank/DDBJ whole genome shotgun (WGS) entry which is preliminary data.</text>
</comment>
<keyword evidence="3" id="KW-1185">Reference proteome</keyword>
<gene>
    <name evidence="2" type="ORF">GCM10022277_27210</name>
</gene>
<reference evidence="3" key="1">
    <citation type="journal article" date="2019" name="Int. J. Syst. Evol. Microbiol.">
        <title>The Global Catalogue of Microorganisms (GCM) 10K type strain sequencing project: providing services to taxonomists for standard genome sequencing and annotation.</title>
        <authorList>
            <consortium name="The Broad Institute Genomics Platform"/>
            <consortium name="The Broad Institute Genome Sequencing Center for Infectious Disease"/>
            <person name="Wu L."/>
            <person name="Ma J."/>
        </authorList>
    </citation>
    <scope>NUCLEOTIDE SEQUENCE [LARGE SCALE GENOMIC DNA]</scope>
    <source>
        <strain evidence="3">JCM 17551</strain>
    </source>
</reference>
<keyword evidence="1" id="KW-0732">Signal</keyword>
<dbReference type="Gene3D" id="3.40.50.1820">
    <property type="entry name" value="alpha/beta hydrolase"/>
    <property type="match status" value="1"/>
</dbReference>
<dbReference type="Proteomes" id="UP001501565">
    <property type="component" value="Unassembled WGS sequence"/>
</dbReference>
<feature type="chain" id="PRO_5046849673" evidence="1">
    <location>
        <begin position="25"/>
        <end position="352"/>
    </location>
</feature>
<evidence type="ECO:0000313" key="3">
    <source>
        <dbReference type="Proteomes" id="UP001501565"/>
    </source>
</evidence>
<evidence type="ECO:0000313" key="2">
    <source>
        <dbReference type="EMBL" id="GAA3929247.1"/>
    </source>
</evidence>
<dbReference type="EMBL" id="BAABBN010000007">
    <property type="protein sequence ID" value="GAA3929247.1"/>
    <property type="molecule type" value="Genomic_DNA"/>
</dbReference>